<dbReference type="Gene3D" id="2.40.50.140">
    <property type="entry name" value="Nucleic acid-binding proteins"/>
    <property type="match status" value="1"/>
</dbReference>
<organism evidence="6 7">
    <name type="scientific">Geochorda subterranea</name>
    <dbReference type="NCBI Taxonomy" id="3109564"/>
    <lineage>
        <taxon>Bacteria</taxon>
        <taxon>Bacillati</taxon>
        <taxon>Bacillota</taxon>
        <taxon>Limnochordia</taxon>
        <taxon>Limnochordales</taxon>
        <taxon>Geochordaceae</taxon>
        <taxon>Geochorda</taxon>
    </lineage>
</organism>
<sequence length="313" mass="34245">MAMPEVIRPMLAELAPSPFDSPRHLFEPKWDGLRALAFITPGDTWLQSRRLRRWRRTFPEVIAALRALVSGDSAILDGELIVPDASGRPDFEAAVARARMGEPAARRAASERPAVYVVFDLLYLDGEDLRGSPLRIRRERLHARALHWPQEGTVLLCPGAVGPGRALFESALGLGLEGAMAKELDSPYLEGRRSRCWLKFKPFAEEAMWVVGYVPAEPGGIRALAVASPPGRLAGLVGTGLSAAEQRRLRASLACLARSSPPPDLALPSPAARLPREAAGIVWTQPVRQVRVRYLERTSAGWLRHASVVSLLP</sequence>
<accession>A0ABZ1BSG9</accession>
<keyword evidence="7" id="KW-1185">Reference proteome</keyword>
<dbReference type="InterPro" id="IPR012309">
    <property type="entry name" value="DNA_ligase_ATP-dep_C"/>
</dbReference>
<evidence type="ECO:0000259" key="5">
    <source>
        <dbReference type="PROSITE" id="PS50160"/>
    </source>
</evidence>
<dbReference type="SUPFAM" id="SSF50249">
    <property type="entry name" value="Nucleic acid-binding proteins"/>
    <property type="match status" value="1"/>
</dbReference>
<keyword evidence="3" id="KW-0436">Ligase</keyword>
<dbReference type="PROSITE" id="PS50160">
    <property type="entry name" value="DNA_LIGASE_A3"/>
    <property type="match status" value="1"/>
</dbReference>
<evidence type="ECO:0000313" key="6">
    <source>
        <dbReference type="EMBL" id="WRP15561.1"/>
    </source>
</evidence>
<evidence type="ECO:0000256" key="1">
    <source>
        <dbReference type="ARBA" id="ARBA00007572"/>
    </source>
</evidence>
<dbReference type="InterPro" id="IPR012340">
    <property type="entry name" value="NA-bd_OB-fold"/>
</dbReference>
<dbReference type="InterPro" id="IPR050191">
    <property type="entry name" value="ATP-dep_DNA_ligase"/>
</dbReference>
<dbReference type="PANTHER" id="PTHR45674:SF4">
    <property type="entry name" value="DNA LIGASE 1"/>
    <property type="match status" value="1"/>
</dbReference>
<dbReference type="Proteomes" id="UP001333102">
    <property type="component" value="Chromosome"/>
</dbReference>
<evidence type="ECO:0000256" key="4">
    <source>
        <dbReference type="ARBA" id="ARBA00034003"/>
    </source>
</evidence>
<evidence type="ECO:0000313" key="7">
    <source>
        <dbReference type="Proteomes" id="UP001333102"/>
    </source>
</evidence>
<evidence type="ECO:0000256" key="2">
    <source>
        <dbReference type="ARBA" id="ARBA00012727"/>
    </source>
</evidence>
<reference evidence="7" key="1">
    <citation type="submission" date="2023-12" db="EMBL/GenBank/DDBJ databases">
        <title>Novel isolates from deep terrestrial aquifers shed light on the physiology and ecology of the class Limnochordia.</title>
        <authorList>
            <person name="Karnachuk O.V."/>
            <person name="Lukina A.P."/>
            <person name="Avakyan M.R."/>
            <person name="Kadnikov V."/>
            <person name="Begmatov S."/>
            <person name="Beletsky A.V."/>
            <person name="Mardanov A.V."/>
            <person name="Ravin N.V."/>
        </authorList>
    </citation>
    <scope>NUCLEOTIDE SEQUENCE [LARGE SCALE GENOMIC DNA]</scope>
    <source>
        <strain evidence="7">LN</strain>
    </source>
</reference>
<protein>
    <recommendedName>
        <fullName evidence="2">DNA ligase (ATP)</fullName>
        <ecNumber evidence="2">6.5.1.1</ecNumber>
    </recommendedName>
</protein>
<feature type="domain" description="ATP-dependent DNA ligase family profile" evidence="5">
    <location>
        <begin position="107"/>
        <end position="246"/>
    </location>
</feature>
<comment type="catalytic activity">
    <reaction evidence="4">
        <text>ATP + (deoxyribonucleotide)n-3'-hydroxyl + 5'-phospho-(deoxyribonucleotide)m = (deoxyribonucleotide)n+m + AMP + diphosphate.</text>
        <dbReference type="EC" id="6.5.1.1"/>
    </reaction>
</comment>
<dbReference type="CDD" id="cd07906">
    <property type="entry name" value="Adenylation_DNA_ligase_LigD_LigC"/>
    <property type="match status" value="1"/>
</dbReference>
<name>A0ABZ1BSG9_9FIRM</name>
<dbReference type="EMBL" id="CP141614">
    <property type="protein sequence ID" value="WRP15561.1"/>
    <property type="molecule type" value="Genomic_DNA"/>
</dbReference>
<dbReference type="InterPro" id="IPR012310">
    <property type="entry name" value="DNA_ligase_ATP-dep_cent"/>
</dbReference>
<dbReference type="Pfam" id="PF01068">
    <property type="entry name" value="DNA_ligase_A_M"/>
    <property type="match status" value="1"/>
</dbReference>
<comment type="similarity">
    <text evidence="1">Belongs to the ATP-dependent DNA ligase family.</text>
</comment>
<dbReference type="Pfam" id="PF04679">
    <property type="entry name" value="DNA_ligase_A_C"/>
    <property type="match status" value="1"/>
</dbReference>
<dbReference type="EC" id="6.5.1.1" evidence="2"/>
<dbReference type="RefSeq" id="WP_324669967.1">
    <property type="nucleotide sequence ID" value="NZ_CP141614.1"/>
</dbReference>
<dbReference type="Gene3D" id="3.30.470.30">
    <property type="entry name" value="DNA ligase/mRNA capping enzyme"/>
    <property type="match status" value="1"/>
</dbReference>
<dbReference type="Gene3D" id="3.30.1490.70">
    <property type="match status" value="1"/>
</dbReference>
<evidence type="ECO:0000256" key="3">
    <source>
        <dbReference type="ARBA" id="ARBA00022598"/>
    </source>
</evidence>
<dbReference type="PANTHER" id="PTHR45674">
    <property type="entry name" value="DNA LIGASE 1/3 FAMILY MEMBER"/>
    <property type="match status" value="1"/>
</dbReference>
<gene>
    <name evidence="6" type="ORF">VLY81_05185</name>
</gene>
<dbReference type="SUPFAM" id="SSF56091">
    <property type="entry name" value="DNA ligase/mRNA capping enzyme, catalytic domain"/>
    <property type="match status" value="1"/>
</dbReference>
<proteinExistence type="inferred from homology"/>